<dbReference type="InterPro" id="IPR037009">
    <property type="entry name" value="mRNA_triPase_Cet1_sf"/>
</dbReference>
<feature type="region of interest" description="Disordered" evidence="9">
    <location>
        <begin position="48"/>
        <end position="138"/>
    </location>
</feature>
<dbReference type="EC" id="3.6.1.74" evidence="8"/>
<dbReference type="GO" id="GO:0140818">
    <property type="term" value="F:mRNA 5'-triphosphate monophosphatase activity"/>
    <property type="evidence" value="ECO:0007669"/>
    <property type="project" value="UniProtKB-EC"/>
</dbReference>
<keyword evidence="12" id="KW-1185">Reference proteome</keyword>
<gene>
    <name evidence="11" type="ORF">CANTADRAFT_4197</name>
</gene>
<dbReference type="GeneID" id="30983025"/>
<dbReference type="GO" id="GO:0004651">
    <property type="term" value="F:polynucleotide 5'-phosphatase activity"/>
    <property type="evidence" value="ECO:0007669"/>
    <property type="project" value="UniProtKB-UniRule"/>
</dbReference>
<dbReference type="EMBL" id="KV453909">
    <property type="protein sequence ID" value="ODV82169.1"/>
    <property type="molecule type" value="Genomic_DNA"/>
</dbReference>
<proteinExistence type="inferred from homology"/>
<evidence type="ECO:0000256" key="9">
    <source>
        <dbReference type="SAM" id="MobiDB-lite"/>
    </source>
</evidence>
<evidence type="ECO:0000313" key="11">
    <source>
        <dbReference type="EMBL" id="ODV82169.1"/>
    </source>
</evidence>
<evidence type="ECO:0000259" key="10">
    <source>
        <dbReference type="Pfam" id="PF02940"/>
    </source>
</evidence>
<comment type="cofactor">
    <cofactor evidence="1 8">
        <name>Mg(2+)</name>
        <dbReference type="ChEBI" id="CHEBI:18420"/>
    </cofactor>
</comment>
<feature type="compositionally biased region" description="Basic and acidic residues" evidence="9">
    <location>
        <begin position="106"/>
        <end position="115"/>
    </location>
</feature>
<feature type="region of interest" description="Disordered" evidence="9">
    <location>
        <begin position="151"/>
        <end position="178"/>
    </location>
</feature>
<evidence type="ECO:0000256" key="3">
    <source>
        <dbReference type="ARBA" id="ARBA00006345"/>
    </source>
</evidence>
<evidence type="ECO:0000256" key="5">
    <source>
        <dbReference type="ARBA" id="ARBA00022801"/>
    </source>
</evidence>
<feature type="domain" description="mRNA triphosphatase Cet1-like" evidence="10">
    <location>
        <begin position="206"/>
        <end position="442"/>
    </location>
</feature>
<comment type="subunit">
    <text evidence="8">Heterodimer. The mRNA-capping enzyme is composed of two separate chains alpha and beta, respectively a mRNA guanylyltransferase and an mRNA 5'-triphosphate monophosphatase.</text>
</comment>
<dbReference type="AlphaFoldDB" id="A0A1E4SRN2"/>
<name>A0A1E4SRN2_9ASCO</name>
<dbReference type="Pfam" id="PF02940">
    <property type="entry name" value="mRNA_triPase"/>
    <property type="match status" value="1"/>
</dbReference>
<dbReference type="InterPro" id="IPR033469">
    <property type="entry name" value="CYTH-like_dom_sf"/>
</dbReference>
<dbReference type="Gene3D" id="3.20.100.10">
    <property type="entry name" value="mRNA triphosphatase Cet1-like"/>
    <property type="match status" value="1"/>
</dbReference>
<feature type="compositionally biased region" description="Acidic residues" evidence="9">
    <location>
        <begin position="91"/>
        <end position="105"/>
    </location>
</feature>
<organism evidence="11 12">
    <name type="scientific">Suhomyces tanzawaensis NRRL Y-17324</name>
    <dbReference type="NCBI Taxonomy" id="984487"/>
    <lineage>
        <taxon>Eukaryota</taxon>
        <taxon>Fungi</taxon>
        <taxon>Dikarya</taxon>
        <taxon>Ascomycota</taxon>
        <taxon>Saccharomycotina</taxon>
        <taxon>Pichiomycetes</taxon>
        <taxon>Debaryomycetaceae</taxon>
        <taxon>Suhomyces</taxon>
    </lineage>
</organism>
<evidence type="ECO:0000256" key="6">
    <source>
        <dbReference type="ARBA" id="ARBA00023242"/>
    </source>
</evidence>
<keyword evidence="8" id="KW-0506">mRNA capping</keyword>
<dbReference type="CDD" id="cd07470">
    <property type="entry name" value="CYTH-like_mRNA_RTPase"/>
    <property type="match status" value="1"/>
</dbReference>
<keyword evidence="4 8" id="KW-0507">mRNA processing</keyword>
<evidence type="ECO:0000256" key="7">
    <source>
        <dbReference type="ARBA" id="ARBA00047740"/>
    </source>
</evidence>
<feature type="region of interest" description="Disordered" evidence="9">
    <location>
        <begin position="1"/>
        <end position="33"/>
    </location>
</feature>
<protein>
    <recommendedName>
        <fullName evidence="8">mRNA-capping enzyme subunit beta</fullName>
        <ecNumber evidence="8">3.6.1.74</ecNumber>
    </recommendedName>
    <alternativeName>
        <fullName evidence="8">mRNA 5'-phosphatase</fullName>
    </alternativeName>
    <alternativeName>
        <fullName evidence="8">mRNA 5'-triphosphate monophosphatase</fullName>
    </alternativeName>
</protein>
<dbReference type="PANTHER" id="PTHR28118">
    <property type="entry name" value="POLYNUCLEOTIDE 5'-TRIPHOSPHATASE-RELATED"/>
    <property type="match status" value="1"/>
</dbReference>
<comment type="catalytic activity">
    <reaction evidence="7">
        <text>a 5'-end triphospho-ribonucleoside in mRNA + H2O = a 5'-end diphospho-ribonucleoside in mRNA + phosphate + H(+)</text>
        <dbReference type="Rhea" id="RHEA:67004"/>
        <dbReference type="Rhea" id="RHEA-COMP:17164"/>
        <dbReference type="Rhea" id="RHEA-COMP:17165"/>
        <dbReference type="ChEBI" id="CHEBI:15377"/>
        <dbReference type="ChEBI" id="CHEBI:15378"/>
        <dbReference type="ChEBI" id="CHEBI:43474"/>
        <dbReference type="ChEBI" id="CHEBI:167616"/>
        <dbReference type="ChEBI" id="CHEBI:167618"/>
        <dbReference type="EC" id="3.6.1.74"/>
    </reaction>
    <physiologicalReaction direction="left-to-right" evidence="7">
        <dbReference type="Rhea" id="RHEA:67005"/>
    </physiologicalReaction>
</comment>
<feature type="compositionally biased region" description="Polar residues" evidence="9">
    <location>
        <begin position="160"/>
        <end position="178"/>
    </location>
</feature>
<dbReference type="SUPFAM" id="SSF55154">
    <property type="entry name" value="CYTH-like phosphatases"/>
    <property type="match status" value="1"/>
</dbReference>
<evidence type="ECO:0000256" key="2">
    <source>
        <dbReference type="ARBA" id="ARBA00004123"/>
    </source>
</evidence>
<dbReference type="Proteomes" id="UP000094285">
    <property type="component" value="Unassembled WGS sequence"/>
</dbReference>
<evidence type="ECO:0000256" key="1">
    <source>
        <dbReference type="ARBA" id="ARBA00001946"/>
    </source>
</evidence>
<reference evidence="12" key="1">
    <citation type="submission" date="2016-05" db="EMBL/GenBank/DDBJ databases">
        <title>Comparative genomics of biotechnologically important yeasts.</title>
        <authorList>
            <consortium name="DOE Joint Genome Institute"/>
            <person name="Riley R."/>
            <person name="Haridas S."/>
            <person name="Wolfe K.H."/>
            <person name="Lopes M.R."/>
            <person name="Hittinger C.T."/>
            <person name="Goker M."/>
            <person name="Salamov A."/>
            <person name="Wisecaver J."/>
            <person name="Long T.M."/>
            <person name="Aerts A.L."/>
            <person name="Barry K."/>
            <person name="Choi C."/>
            <person name="Clum A."/>
            <person name="Coughlan A.Y."/>
            <person name="Deshpande S."/>
            <person name="Douglass A.P."/>
            <person name="Hanson S.J."/>
            <person name="Klenk H.-P."/>
            <person name="Labutti K."/>
            <person name="Lapidus A."/>
            <person name="Lindquist E."/>
            <person name="Lipzen A."/>
            <person name="Meier-Kolthoff J.P."/>
            <person name="Ohm R.A."/>
            <person name="Otillar R.P."/>
            <person name="Pangilinan J."/>
            <person name="Peng Y."/>
            <person name="Rokas A."/>
            <person name="Rosa C.A."/>
            <person name="Scheuner C."/>
            <person name="Sibirny A.A."/>
            <person name="Slot J.C."/>
            <person name="Stielow J.B."/>
            <person name="Sun H."/>
            <person name="Kurtzman C.P."/>
            <person name="Blackwell M."/>
            <person name="Grigoriev I.V."/>
            <person name="Jeffries T.W."/>
        </authorList>
    </citation>
    <scope>NUCLEOTIDE SEQUENCE [LARGE SCALE GENOMIC DNA]</scope>
    <source>
        <strain evidence="12">NRRL Y-17324</strain>
    </source>
</reference>
<keyword evidence="6 8" id="KW-0539">Nucleus</keyword>
<evidence type="ECO:0000313" key="12">
    <source>
        <dbReference type="Proteomes" id="UP000094285"/>
    </source>
</evidence>
<sequence>MNVGSILNKESPPSESEDVVRQPHVESSPTSLVTSARHSIVNILNDDVNRDKAQGFNKPVSPVARASQAAQEAPRPIKRNSIADITNKESSDEDIDISDIKDEEEREQKEQKEQKEEEDALARLKQIKNSTKPTRYETPPVWAQTWIPPNQARHHRDNHNSYPKQELRNTPTPTSATKFSDKRVFDYTSTPSADLECSITGIIPPPSVTRTIAEWIFANFRDIADHNRKYVELELKFGTIMDKLRGKRINLNVTTECVYTNHSDVYFDMQVDEKAFSEISKLFQELEHTYQEELKKPSGKNKPKRKFNTFDSDITDNFFQVSKPGEQPKSVRVSKDNTLTPPRYTGIEKQRILDLFIHNPSSMYDLRLSLALEIPVQDTQVEQLVARSQPNLVRDKKRNTWAHAQTVTRFDLTQVFIPRESKNLAGKKIVSYDKSFEVELEIDTLEVFNAIDKVLQGTDRFRYEELVEIYVNNARVLNNRVTRLAVP</sequence>
<dbReference type="OrthoDB" id="272147at2759"/>
<evidence type="ECO:0000256" key="4">
    <source>
        <dbReference type="ARBA" id="ARBA00022664"/>
    </source>
</evidence>
<dbReference type="InterPro" id="IPR004206">
    <property type="entry name" value="mRNA_triPase_Cet1"/>
</dbReference>
<dbReference type="PANTHER" id="PTHR28118:SF1">
    <property type="entry name" value="POLYNUCLEOTIDE 5'-TRIPHOSPHATASE CTL1-RELATED"/>
    <property type="match status" value="1"/>
</dbReference>
<dbReference type="RefSeq" id="XP_020067291.1">
    <property type="nucleotide sequence ID" value="XM_020208889.1"/>
</dbReference>
<accession>A0A1E4SRN2</accession>
<dbReference type="InterPro" id="IPR040343">
    <property type="entry name" value="Cet1/Ctl1"/>
</dbReference>
<dbReference type="GO" id="GO:0031533">
    <property type="term" value="C:mRNA capping enzyme complex"/>
    <property type="evidence" value="ECO:0007669"/>
    <property type="project" value="UniProtKB-UniRule"/>
</dbReference>
<evidence type="ECO:0000256" key="8">
    <source>
        <dbReference type="RuleBase" id="RU367053"/>
    </source>
</evidence>
<comment type="similarity">
    <text evidence="3 8">Belongs to the fungal TPase family.</text>
</comment>
<dbReference type="STRING" id="984487.A0A1E4SRN2"/>
<keyword evidence="5 8" id="KW-0378">Hydrolase</keyword>
<comment type="subcellular location">
    <subcellularLocation>
        <location evidence="2 8">Nucleus</location>
    </subcellularLocation>
</comment>
<dbReference type="GO" id="GO:0006370">
    <property type="term" value="P:7-methylguanosine mRNA capping"/>
    <property type="evidence" value="ECO:0007669"/>
    <property type="project" value="UniProtKB-UniRule"/>
</dbReference>
<comment type="function">
    <text evidence="8">First step of mRNA capping. Converts the 5'-triphosphate end of a nascent mRNA chain into a diphosphate end.</text>
</comment>